<feature type="domain" description="HAMP" evidence="6">
    <location>
        <begin position="341"/>
        <end position="394"/>
    </location>
</feature>
<gene>
    <name evidence="8" type="ORF">JHL17_29060</name>
</gene>
<keyword evidence="1 3" id="KW-0807">Transducer</keyword>
<dbReference type="PROSITE" id="PS50906">
    <property type="entry name" value="NIT"/>
    <property type="match status" value="1"/>
</dbReference>
<evidence type="ECO:0000313" key="9">
    <source>
        <dbReference type="Proteomes" id="UP000652760"/>
    </source>
</evidence>
<dbReference type="InterPro" id="IPR013587">
    <property type="entry name" value="Nitrate/nitrite_sensing"/>
</dbReference>
<dbReference type="PRINTS" id="PR00260">
    <property type="entry name" value="CHEMTRNSDUCR"/>
</dbReference>
<dbReference type="RefSeq" id="WP_200198113.1">
    <property type="nucleotide sequence ID" value="NZ_JAENHM010000073.1"/>
</dbReference>
<evidence type="ECO:0000256" key="1">
    <source>
        <dbReference type="ARBA" id="ARBA00023224"/>
    </source>
</evidence>
<name>A0ABS1FDE1_9PROT</name>
<dbReference type="InterPro" id="IPR010910">
    <property type="entry name" value="Nitrate/nitrite_sensing_bac"/>
</dbReference>
<evidence type="ECO:0000259" key="6">
    <source>
        <dbReference type="PROSITE" id="PS50885"/>
    </source>
</evidence>
<dbReference type="PROSITE" id="PS50111">
    <property type="entry name" value="CHEMOTAXIS_TRANSDUC_2"/>
    <property type="match status" value="1"/>
</dbReference>
<dbReference type="Gene3D" id="6.10.340.10">
    <property type="match status" value="1"/>
</dbReference>
<keyword evidence="4" id="KW-0472">Membrane</keyword>
<accession>A0ABS1FDE1</accession>
<feature type="transmembrane region" description="Helical" evidence="4">
    <location>
        <begin position="318"/>
        <end position="340"/>
    </location>
</feature>
<comment type="caution">
    <text evidence="8">The sequence shown here is derived from an EMBL/GenBank/DDBJ whole genome shotgun (WGS) entry which is preliminary data.</text>
</comment>
<feature type="domain" description="Methyl-accepting transducer" evidence="5">
    <location>
        <begin position="427"/>
        <end position="670"/>
    </location>
</feature>
<keyword evidence="4" id="KW-1133">Transmembrane helix</keyword>
<dbReference type="PANTHER" id="PTHR32089:SF112">
    <property type="entry name" value="LYSOZYME-LIKE PROTEIN-RELATED"/>
    <property type="match status" value="1"/>
</dbReference>
<sequence length="690" mass="73584">MVSLLKVADRLLGDLRFTRKMVLALSVPIGGVVVLSSLLVWEQVDSSRRAADLASVTRLSVGMTSLVHELQKERGSSSIFLSGKLDDDRRRMETVRTAADARLAELTRQFADARIRDPQVAEAFTGARDALSQLAGLRSGVDGLSQSSMEVVKSYSATIRKLLDAAGQARSLSDDSDQLRAADAMVSLSEAKERLGQQRAVGGGAFRKDRFPADAHERFIELSGEYKALMGGLKSKLTAEQAHYYDQTLAGPAIAEVERMRRIGVASAYGADNRGIDAGKWFDTITVTIDMLRSVETHVAEDLIGLANRDARDSMNRLIGVAAGLAILLVTMSVIAVLVARNITRPIARLNGDMARLEAGERDLTIDGAGRADELGAMARRLDQFRLGLAEADRLTAEQRRHQEDRLREAERLERLVAEFDRHIEKVAEQLAGAASGLRGNAEQMSRIASDTEVHVLSVARASEGASDNVQAVAAAAEELTASIAEIGRQMAGSTEMAERAVTDVRHTAEVIGDLSAAARQVGEIVRMITDIASQTNLLALNATIEAARAGEAGKGFAVVAQEVKQLANQTAKATEDITAKVAEIQSATGHTVTAIDDIGTIVTRIEENISAVAAAVEEQNAATAEIGRNVRQAADGTDEVSHNAALVGTEAGRAGAMAKEVLSMADALKRNADGLRNDVAAFIGKIRAA</sequence>
<protein>
    <submittedName>
        <fullName evidence="8">Nitrate- and nitrite sensing domain-containing protein</fullName>
    </submittedName>
</protein>
<dbReference type="Proteomes" id="UP000652760">
    <property type="component" value="Unassembled WGS sequence"/>
</dbReference>
<dbReference type="SMART" id="SM00283">
    <property type="entry name" value="MA"/>
    <property type="match status" value="1"/>
</dbReference>
<proteinExistence type="inferred from homology"/>
<dbReference type="Pfam" id="PF00015">
    <property type="entry name" value="MCPsignal"/>
    <property type="match status" value="1"/>
</dbReference>
<dbReference type="InterPro" id="IPR004090">
    <property type="entry name" value="Chemotax_Me-accpt_rcpt"/>
</dbReference>
<organism evidence="8 9">
    <name type="scientific">Azospirillum endophyticum</name>
    <dbReference type="NCBI Taxonomy" id="2800326"/>
    <lineage>
        <taxon>Bacteria</taxon>
        <taxon>Pseudomonadati</taxon>
        <taxon>Pseudomonadota</taxon>
        <taxon>Alphaproteobacteria</taxon>
        <taxon>Rhodospirillales</taxon>
        <taxon>Azospirillaceae</taxon>
        <taxon>Azospirillum</taxon>
    </lineage>
</organism>
<evidence type="ECO:0000256" key="3">
    <source>
        <dbReference type="PROSITE-ProRule" id="PRU00284"/>
    </source>
</evidence>
<dbReference type="InterPro" id="IPR004089">
    <property type="entry name" value="MCPsignal_dom"/>
</dbReference>
<reference evidence="9" key="1">
    <citation type="submission" date="2021-01" db="EMBL/GenBank/DDBJ databases">
        <title>Genome public.</title>
        <authorList>
            <person name="Liu C."/>
            <person name="Sun Q."/>
        </authorList>
    </citation>
    <scope>NUCLEOTIDE SEQUENCE [LARGE SCALE GENOMIC DNA]</scope>
    <source>
        <strain evidence="9">YIM B02556</strain>
    </source>
</reference>
<evidence type="ECO:0000256" key="2">
    <source>
        <dbReference type="ARBA" id="ARBA00029447"/>
    </source>
</evidence>
<keyword evidence="4" id="KW-0812">Transmembrane</keyword>
<evidence type="ECO:0000259" key="5">
    <source>
        <dbReference type="PROSITE" id="PS50111"/>
    </source>
</evidence>
<dbReference type="Pfam" id="PF08376">
    <property type="entry name" value="NIT"/>
    <property type="match status" value="1"/>
</dbReference>
<feature type="transmembrane region" description="Helical" evidence="4">
    <location>
        <begin position="21"/>
        <end position="41"/>
    </location>
</feature>
<dbReference type="Gene3D" id="1.10.287.950">
    <property type="entry name" value="Methyl-accepting chemotaxis protein"/>
    <property type="match status" value="1"/>
</dbReference>
<evidence type="ECO:0000313" key="8">
    <source>
        <dbReference type="EMBL" id="MBK1841456.1"/>
    </source>
</evidence>
<dbReference type="PANTHER" id="PTHR32089">
    <property type="entry name" value="METHYL-ACCEPTING CHEMOTAXIS PROTEIN MCPB"/>
    <property type="match status" value="1"/>
</dbReference>
<dbReference type="EMBL" id="JAENHM010000073">
    <property type="protein sequence ID" value="MBK1841456.1"/>
    <property type="molecule type" value="Genomic_DNA"/>
</dbReference>
<comment type="similarity">
    <text evidence="2">Belongs to the methyl-accepting chemotaxis (MCP) protein family.</text>
</comment>
<evidence type="ECO:0000256" key="4">
    <source>
        <dbReference type="SAM" id="Phobius"/>
    </source>
</evidence>
<dbReference type="Pfam" id="PF00672">
    <property type="entry name" value="HAMP"/>
    <property type="match status" value="1"/>
</dbReference>
<evidence type="ECO:0000259" key="7">
    <source>
        <dbReference type="PROSITE" id="PS50906"/>
    </source>
</evidence>
<dbReference type="SUPFAM" id="SSF58104">
    <property type="entry name" value="Methyl-accepting chemotaxis protein (MCP) signaling domain"/>
    <property type="match status" value="1"/>
</dbReference>
<keyword evidence="9" id="KW-1185">Reference proteome</keyword>
<feature type="domain" description="NIT" evidence="7">
    <location>
        <begin position="61"/>
        <end position="310"/>
    </location>
</feature>
<dbReference type="PROSITE" id="PS50885">
    <property type="entry name" value="HAMP"/>
    <property type="match status" value="1"/>
</dbReference>
<dbReference type="SMART" id="SM00304">
    <property type="entry name" value="HAMP"/>
    <property type="match status" value="1"/>
</dbReference>
<dbReference type="InterPro" id="IPR003660">
    <property type="entry name" value="HAMP_dom"/>
</dbReference>